<organism evidence="1 2">
    <name type="scientific">Arcticibacter pallidicorallinus</name>
    <dbReference type="NCBI Taxonomy" id="1259464"/>
    <lineage>
        <taxon>Bacteria</taxon>
        <taxon>Pseudomonadati</taxon>
        <taxon>Bacteroidota</taxon>
        <taxon>Sphingobacteriia</taxon>
        <taxon>Sphingobacteriales</taxon>
        <taxon>Sphingobacteriaceae</taxon>
        <taxon>Arcticibacter</taxon>
    </lineage>
</organism>
<dbReference type="Pfam" id="PF13376">
    <property type="entry name" value="OmdA"/>
    <property type="match status" value="1"/>
</dbReference>
<evidence type="ECO:0000313" key="1">
    <source>
        <dbReference type="EMBL" id="PRY53323.1"/>
    </source>
</evidence>
<comment type="caution">
    <text evidence="1">The sequence shown here is derived from an EMBL/GenBank/DDBJ whole genome shotgun (WGS) entry which is preliminary data.</text>
</comment>
<protein>
    <submittedName>
        <fullName evidence="1">Uncharacterized protein DUF1905</fullName>
    </submittedName>
</protein>
<dbReference type="Proteomes" id="UP000238034">
    <property type="component" value="Unassembled WGS sequence"/>
</dbReference>
<evidence type="ECO:0000313" key="2">
    <source>
        <dbReference type="Proteomes" id="UP000238034"/>
    </source>
</evidence>
<dbReference type="EMBL" id="PVTH01000004">
    <property type="protein sequence ID" value="PRY53323.1"/>
    <property type="molecule type" value="Genomic_DNA"/>
</dbReference>
<keyword evidence="2" id="KW-1185">Reference proteome</keyword>
<dbReference type="InterPro" id="IPR015018">
    <property type="entry name" value="DUF1905"/>
</dbReference>
<name>A0A2T0U5X3_9SPHI</name>
<accession>A0A2T0U5X3</accession>
<proteinExistence type="predicted"/>
<dbReference type="Pfam" id="PF08922">
    <property type="entry name" value="DUF1905"/>
    <property type="match status" value="1"/>
</dbReference>
<gene>
    <name evidence="1" type="ORF">B0I27_104334</name>
</gene>
<dbReference type="AlphaFoldDB" id="A0A2T0U5X3"/>
<reference evidence="1 2" key="1">
    <citation type="submission" date="2018-03" db="EMBL/GenBank/DDBJ databases">
        <title>Genomic Encyclopedia of Type Strains, Phase III (KMG-III): the genomes of soil and plant-associated and newly described type strains.</title>
        <authorList>
            <person name="Whitman W."/>
        </authorList>
    </citation>
    <scope>NUCLEOTIDE SEQUENCE [LARGE SCALE GENOMIC DNA]</scope>
    <source>
        <strain evidence="1 2">CGMCC 1.9313</strain>
    </source>
</reference>
<sequence>MVNSSITNKTAEFKGLLHEVGGGMNQYVIVVPEEVCLVFREGKGAVRILCSINGAEEFPCALNPRQGRYIIIASKQLIKKLKLAPHVPFNVRVRSDVHDGLQLPEELLEVLIQDEHFSFEFEKLLPGGKRGLIYYIRSAKTVDTRIKRSLEIAEKVKTGTLYGSKQND</sequence>